<evidence type="ECO:0000256" key="13">
    <source>
        <dbReference type="SAM" id="MobiDB-lite"/>
    </source>
</evidence>
<keyword evidence="9" id="KW-0406">Ion transport</keyword>
<dbReference type="InterPro" id="IPR018247">
    <property type="entry name" value="EF_Hand_1_Ca_BS"/>
</dbReference>
<dbReference type="GO" id="GO:0015099">
    <property type="term" value="F:nickel cation transmembrane transporter activity"/>
    <property type="evidence" value="ECO:0007669"/>
    <property type="project" value="InterPro"/>
</dbReference>
<keyword evidence="12" id="KW-0170">Cobalt</keyword>
<dbReference type="GO" id="GO:0006824">
    <property type="term" value="P:cobalt ion transport"/>
    <property type="evidence" value="ECO:0007669"/>
    <property type="project" value="UniProtKB-KW"/>
</dbReference>
<evidence type="ECO:0000256" key="9">
    <source>
        <dbReference type="ARBA" id="ARBA00023065"/>
    </source>
</evidence>
<gene>
    <name evidence="15" type="ordered locus">Cyan7425_3585</name>
</gene>
<dbReference type="Pfam" id="PF03824">
    <property type="entry name" value="NicO"/>
    <property type="match status" value="1"/>
</dbReference>
<keyword evidence="7 14" id="KW-0812">Transmembrane</keyword>
<organism evidence="15">
    <name type="scientific">Cyanothece sp. (strain PCC 7425 / ATCC 29141)</name>
    <dbReference type="NCBI Taxonomy" id="395961"/>
    <lineage>
        <taxon>Bacteria</taxon>
        <taxon>Bacillati</taxon>
        <taxon>Cyanobacteriota</taxon>
        <taxon>Cyanophyceae</taxon>
        <taxon>Gomontiellales</taxon>
        <taxon>Cyanothecaceae</taxon>
        <taxon>Cyanothece</taxon>
    </lineage>
</organism>
<dbReference type="GO" id="GO:0032025">
    <property type="term" value="P:response to cobalt ion"/>
    <property type="evidence" value="ECO:0007669"/>
    <property type="project" value="TreeGrafter"/>
</dbReference>
<evidence type="ECO:0000256" key="1">
    <source>
        <dbReference type="ARBA" id="ARBA00002510"/>
    </source>
</evidence>
<dbReference type="InterPro" id="IPR051224">
    <property type="entry name" value="NiCoT_RcnA"/>
</dbReference>
<evidence type="ECO:0000256" key="6">
    <source>
        <dbReference type="ARBA" id="ARBA00022596"/>
    </source>
</evidence>
<feature type="region of interest" description="Disordered" evidence="13">
    <location>
        <begin position="303"/>
        <end position="380"/>
    </location>
</feature>
<dbReference type="GO" id="GO:0046583">
    <property type="term" value="F:monoatomic cation efflux transmembrane transporter activity"/>
    <property type="evidence" value="ECO:0007669"/>
    <property type="project" value="TreeGrafter"/>
</dbReference>
<dbReference type="eggNOG" id="COG2215">
    <property type="taxonomic scope" value="Bacteria"/>
</dbReference>
<proteinExistence type="predicted"/>
<keyword evidence="11 14" id="KW-0472">Membrane</keyword>
<evidence type="ECO:0000256" key="14">
    <source>
        <dbReference type="SAM" id="Phobius"/>
    </source>
</evidence>
<dbReference type="GO" id="GO:0005886">
    <property type="term" value="C:plasma membrane"/>
    <property type="evidence" value="ECO:0007669"/>
    <property type="project" value="UniProtKB-SubCell"/>
</dbReference>
<evidence type="ECO:0000256" key="10">
    <source>
        <dbReference type="ARBA" id="ARBA00023112"/>
    </source>
</evidence>
<keyword evidence="6" id="KW-0533">Nickel</keyword>
<dbReference type="STRING" id="395961.Cyan7425_3585"/>
<keyword evidence="3" id="KW-0171">Cobalt transport</keyword>
<evidence type="ECO:0000313" key="15">
    <source>
        <dbReference type="EMBL" id="ACL45906.1"/>
    </source>
</evidence>
<sequence>MRLRFFRWRGRGGKIVLLLLSCLTLGLSLLTAPPSRAHWSDLSVAEIVVNPTATQMTLTVPTGLLNFADTDRNGQLSVPEINSHMPQLQAFLADKIHLYNGNGQLGFLQITPLPAVPKLRAPRIEAPNTHTTLLLDYSWSQPVRGLQIDYNLFLAGVPTAHCLATILAPEGSRTFIFTPQNRHFALLPRMGWLQAGEGLLAIVAAFSWGAMHALSPGHGKTLVAAYLVGTRATAGHALLLGLTTTITHTLGVFALGLVTLFATQYILPEQIYSWLNAVAGVMVMVIGVNLLISRWCNARISKRQGGGHEHHSHQHHSHLYEHSGHGHSHHEHHSPADGFHPGHGHQHSEHDSQVNDRHPHHDHEHDGHRPSDRHSHSHLPGADTPVTWKSLLALGISGGLLPCPAALVLLLGTIALGRINFALLLVLAFSLGLAGVLTGLGLLLVFAKGIFRHLPTPKLRLIRFLPALSALGIVLVGTGITIQALLQLQGNLSTISAALLQIPNPP</sequence>
<feature type="transmembrane region" description="Helical" evidence="14">
    <location>
        <begin position="273"/>
        <end position="292"/>
    </location>
</feature>
<evidence type="ECO:0000256" key="3">
    <source>
        <dbReference type="ARBA" id="ARBA00022426"/>
    </source>
</evidence>
<keyword evidence="10" id="KW-0921">Nickel transport</keyword>
<evidence type="ECO:0000256" key="5">
    <source>
        <dbReference type="ARBA" id="ARBA00022475"/>
    </source>
</evidence>
<dbReference type="AlphaFoldDB" id="B8HRN9"/>
<dbReference type="InterPro" id="IPR011541">
    <property type="entry name" value="Ni/Co_transpt_high_affinity"/>
</dbReference>
<name>B8HRN9_CYAP4</name>
<feature type="transmembrane region" description="Helical" evidence="14">
    <location>
        <begin position="421"/>
        <end position="446"/>
    </location>
</feature>
<feature type="transmembrane region" description="Helical" evidence="14">
    <location>
        <begin position="190"/>
        <end position="211"/>
    </location>
</feature>
<dbReference type="OrthoDB" id="271709at2"/>
<evidence type="ECO:0000256" key="7">
    <source>
        <dbReference type="ARBA" id="ARBA00022692"/>
    </source>
</evidence>
<evidence type="ECO:0000256" key="11">
    <source>
        <dbReference type="ARBA" id="ARBA00023136"/>
    </source>
</evidence>
<feature type="compositionally biased region" description="Basic and acidic residues" evidence="13">
    <location>
        <begin position="346"/>
        <end position="374"/>
    </location>
</feature>
<dbReference type="PANTHER" id="PTHR40659:SF1">
    <property type="entry name" value="NICKEL_COBALT EFFLUX SYSTEM RCNA"/>
    <property type="match status" value="1"/>
</dbReference>
<dbReference type="PROSITE" id="PS00018">
    <property type="entry name" value="EF_HAND_1"/>
    <property type="match status" value="1"/>
</dbReference>
<evidence type="ECO:0000256" key="4">
    <source>
        <dbReference type="ARBA" id="ARBA00022448"/>
    </source>
</evidence>
<keyword evidence="4" id="KW-0813">Transport</keyword>
<feature type="transmembrane region" description="Helical" evidence="14">
    <location>
        <begin position="391"/>
        <end position="415"/>
    </location>
</feature>
<evidence type="ECO:0000256" key="8">
    <source>
        <dbReference type="ARBA" id="ARBA00022989"/>
    </source>
</evidence>
<dbReference type="KEGG" id="cyn:Cyan7425_3585"/>
<evidence type="ECO:0000256" key="2">
    <source>
        <dbReference type="ARBA" id="ARBA00004651"/>
    </source>
</evidence>
<keyword evidence="8 14" id="KW-1133">Transmembrane helix</keyword>
<dbReference type="HOGENOM" id="CLU_619257_0_0_3"/>
<comment type="function">
    <text evidence="1">Efflux system for nickel and cobalt.</text>
</comment>
<feature type="transmembrane region" description="Helical" evidence="14">
    <location>
        <begin position="467"/>
        <end position="486"/>
    </location>
</feature>
<dbReference type="EMBL" id="CP001344">
    <property type="protein sequence ID" value="ACL45906.1"/>
    <property type="molecule type" value="Genomic_DNA"/>
</dbReference>
<keyword evidence="5" id="KW-1003">Cell membrane</keyword>
<protein>
    <submittedName>
        <fullName evidence="15">High-affinity nickel-transporter</fullName>
    </submittedName>
</protein>
<evidence type="ECO:0000256" key="12">
    <source>
        <dbReference type="ARBA" id="ARBA00023285"/>
    </source>
</evidence>
<reference evidence="15" key="1">
    <citation type="submission" date="2009-01" db="EMBL/GenBank/DDBJ databases">
        <title>Complete sequence of chromosome Cyanothece sp. PCC 7425.</title>
        <authorList>
            <consortium name="US DOE Joint Genome Institute"/>
            <person name="Lucas S."/>
            <person name="Copeland A."/>
            <person name="Lapidus A."/>
            <person name="Glavina del Rio T."/>
            <person name="Dalin E."/>
            <person name="Tice H."/>
            <person name="Bruce D."/>
            <person name="Goodwin L."/>
            <person name="Pitluck S."/>
            <person name="Sims D."/>
            <person name="Meineke L."/>
            <person name="Brettin T."/>
            <person name="Detter J.C."/>
            <person name="Han C."/>
            <person name="Larimer F."/>
            <person name="Land M."/>
            <person name="Hauser L."/>
            <person name="Kyrpides N."/>
            <person name="Ovchinnikova G."/>
            <person name="Liberton M."/>
            <person name="Stoeckel J."/>
            <person name="Banerjee A."/>
            <person name="Singh A."/>
            <person name="Page L."/>
            <person name="Sato H."/>
            <person name="Zhao L."/>
            <person name="Sherman L."/>
            <person name="Pakrasi H."/>
            <person name="Richardson P."/>
        </authorList>
    </citation>
    <scope>NUCLEOTIDE SEQUENCE</scope>
    <source>
        <strain evidence="15">PCC 7425</strain>
    </source>
</reference>
<comment type="subcellular location">
    <subcellularLocation>
        <location evidence="2">Cell membrane</location>
        <topology evidence="2">Multi-pass membrane protein</topology>
    </subcellularLocation>
</comment>
<dbReference type="GO" id="GO:0010045">
    <property type="term" value="P:response to nickel cation"/>
    <property type="evidence" value="ECO:0007669"/>
    <property type="project" value="TreeGrafter"/>
</dbReference>
<dbReference type="PANTHER" id="PTHR40659">
    <property type="entry name" value="NICKEL/COBALT EFFLUX SYSTEM RCNA"/>
    <property type="match status" value="1"/>
</dbReference>
<accession>B8HRN9</accession>